<comment type="caution">
    <text evidence="3">The sequence shown here is derived from an EMBL/GenBank/DDBJ whole genome shotgun (WGS) entry which is preliminary data.</text>
</comment>
<dbReference type="OrthoDB" id="5987369at2759"/>
<sequence>MSEQEFQAWLKGQSLSESTSQKYKLQKTVPKEGNEAPTKTIILPLSIENNATITGTAVVLEQFGQEFKIPCTHSKVVLPYDESLKTFNIEAARKHHKFLYLLQEHKNEMIQLEEQLTSIEKQLPDVEGETVEEDRVNPNVKERCGATPLTLAVIKGHEEVVKLLLDNFAICHDEYFSSVPGRKQIADKLGLDNISTLIESCLTQEKEQDLAVWEMKELSTTEHSVVDNSPSPDDADMVYCRSTKNCKTLVVGDQGTYKITRSVKEKSSSAYGWAAEVPGDLHARGET</sequence>
<proteinExistence type="predicted"/>
<dbReference type="InterPro" id="IPR036770">
    <property type="entry name" value="Ankyrin_rpt-contain_sf"/>
</dbReference>
<evidence type="ECO:0000313" key="3">
    <source>
        <dbReference type="EMBL" id="KAJ7386875.1"/>
    </source>
</evidence>
<keyword evidence="1" id="KW-0040">ANK repeat</keyword>
<evidence type="ECO:0000256" key="1">
    <source>
        <dbReference type="PROSITE-ProRule" id="PRU00023"/>
    </source>
</evidence>
<gene>
    <name evidence="3" type="ORF">OS493_006909</name>
</gene>
<dbReference type="Proteomes" id="UP001163046">
    <property type="component" value="Unassembled WGS sequence"/>
</dbReference>
<dbReference type="Gene3D" id="1.25.40.20">
    <property type="entry name" value="Ankyrin repeat-containing domain"/>
    <property type="match status" value="1"/>
</dbReference>
<dbReference type="SUPFAM" id="SSF48403">
    <property type="entry name" value="Ankyrin repeat"/>
    <property type="match status" value="1"/>
</dbReference>
<feature type="repeat" description="ANK" evidence="1">
    <location>
        <begin position="144"/>
        <end position="167"/>
    </location>
</feature>
<dbReference type="EMBL" id="MU825875">
    <property type="protein sequence ID" value="KAJ7386875.1"/>
    <property type="molecule type" value="Genomic_DNA"/>
</dbReference>
<dbReference type="SMART" id="SM00248">
    <property type="entry name" value="ANK"/>
    <property type="match status" value="1"/>
</dbReference>
<evidence type="ECO:0000313" key="4">
    <source>
        <dbReference type="Proteomes" id="UP001163046"/>
    </source>
</evidence>
<protein>
    <submittedName>
        <fullName evidence="3">Uncharacterized protein</fullName>
    </submittedName>
</protein>
<evidence type="ECO:0000256" key="2">
    <source>
        <dbReference type="SAM" id="Coils"/>
    </source>
</evidence>
<dbReference type="InterPro" id="IPR002110">
    <property type="entry name" value="Ankyrin_rpt"/>
</dbReference>
<keyword evidence="2" id="KW-0175">Coiled coil</keyword>
<dbReference type="Pfam" id="PF00023">
    <property type="entry name" value="Ank"/>
    <property type="match status" value="1"/>
</dbReference>
<organism evidence="3 4">
    <name type="scientific">Desmophyllum pertusum</name>
    <dbReference type="NCBI Taxonomy" id="174260"/>
    <lineage>
        <taxon>Eukaryota</taxon>
        <taxon>Metazoa</taxon>
        <taxon>Cnidaria</taxon>
        <taxon>Anthozoa</taxon>
        <taxon>Hexacorallia</taxon>
        <taxon>Scleractinia</taxon>
        <taxon>Caryophylliina</taxon>
        <taxon>Caryophylliidae</taxon>
        <taxon>Desmophyllum</taxon>
    </lineage>
</organism>
<dbReference type="AlphaFoldDB" id="A0A9W9ZT11"/>
<accession>A0A9W9ZT11</accession>
<feature type="coiled-coil region" evidence="2">
    <location>
        <begin position="102"/>
        <end position="129"/>
    </location>
</feature>
<keyword evidence="4" id="KW-1185">Reference proteome</keyword>
<dbReference type="PROSITE" id="PS50297">
    <property type="entry name" value="ANK_REP_REGION"/>
    <property type="match status" value="1"/>
</dbReference>
<reference evidence="3" key="1">
    <citation type="submission" date="2023-01" db="EMBL/GenBank/DDBJ databases">
        <title>Genome assembly of the deep-sea coral Lophelia pertusa.</title>
        <authorList>
            <person name="Herrera S."/>
            <person name="Cordes E."/>
        </authorList>
    </citation>
    <scope>NUCLEOTIDE SEQUENCE</scope>
    <source>
        <strain evidence="3">USNM1676648</strain>
        <tissue evidence="3">Polyp</tissue>
    </source>
</reference>
<dbReference type="PROSITE" id="PS50088">
    <property type="entry name" value="ANK_REPEAT"/>
    <property type="match status" value="1"/>
</dbReference>
<name>A0A9W9ZT11_9CNID</name>